<evidence type="ECO:0000256" key="1">
    <source>
        <dbReference type="SAM" id="MobiDB-lite"/>
    </source>
</evidence>
<dbReference type="eggNOG" id="ENOG502RK1G">
    <property type="taxonomic scope" value="Eukaryota"/>
</dbReference>
<sequence length="233" mass="25932">MAAPANAAVRETRRQSTPLELERMDVSKALIAAEHSRRQFILNFAASRNTQLLIPGKKSDAVKVAEEWVAAWLSQNGYQAVKNDFFRYTVDARLWATHVGDDIDFPFAFMRGRFETSVSDSSEADDKRPDSKTSLVAKEIEIGEGDINSTPPAQPTTPAGLRSPRKQQSAPSTPLARRQRSTTYPKPHEISLRDRSMSLTGFDAMKSPKAGQDKVPFLTRLGRSWSRRLPSAS</sequence>
<dbReference type="Proteomes" id="UP000007322">
    <property type="component" value="Chromosome 5"/>
</dbReference>
<organism evidence="2 3">
    <name type="scientific">Thermothelomyces thermophilus (strain ATCC 42464 / BCRC 31852 / DSM 1799)</name>
    <name type="common">Sporotrichum thermophile</name>
    <dbReference type="NCBI Taxonomy" id="573729"/>
    <lineage>
        <taxon>Eukaryota</taxon>
        <taxon>Fungi</taxon>
        <taxon>Dikarya</taxon>
        <taxon>Ascomycota</taxon>
        <taxon>Pezizomycotina</taxon>
        <taxon>Sordariomycetes</taxon>
        <taxon>Sordariomycetidae</taxon>
        <taxon>Sordariales</taxon>
        <taxon>Chaetomiaceae</taxon>
        <taxon>Thermothelomyces</taxon>
    </lineage>
</organism>
<feature type="region of interest" description="Disordered" evidence="1">
    <location>
        <begin position="141"/>
        <end position="233"/>
    </location>
</feature>
<evidence type="ECO:0000313" key="2">
    <source>
        <dbReference type="EMBL" id="AEO59580.1"/>
    </source>
</evidence>
<evidence type="ECO:0000313" key="3">
    <source>
        <dbReference type="Proteomes" id="UP000007322"/>
    </source>
</evidence>
<dbReference type="KEGG" id="mtm:MYCTH_2139925"/>
<dbReference type="HOGENOM" id="CLU_1215091_0_0_1"/>
<protein>
    <submittedName>
        <fullName evidence="2">Uncharacterized protein</fullName>
    </submittedName>
</protein>
<feature type="compositionally biased region" description="Basic and acidic residues" evidence="1">
    <location>
        <begin position="186"/>
        <end position="196"/>
    </location>
</feature>
<dbReference type="RefSeq" id="XP_003664825.1">
    <property type="nucleotide sequence ID" value="XM_003664777.1"/>
</dbReference>
<dbReference type="InParanoid" id="G2QIV2"/>
<keyword evidence="3" id="KW-1185">Reference proteome</keyword>
<proteinExistence type="predicted"/>
<dbReference type="OMA" id="NDFFKYT"/>
<dbReference type="GeneID" id="11506619"/>
<name>G2QIV2_THET4</name>
<reference evidence="2 3" key="1">
    <citation type="journal article" date="2011" name="Nat. Biotechnol.">
        <title>Comparative genomic analysis of the thermophilic biomass-degrading fungi Myceliophthora thermophila and Thielavia terrestris.</title>
        <authorList>
            <person name="Berka R.M."/>
            <person name="Grigoriev I.V."/>
            <person name="Otillar R."/>
            <person name="Salamov A."/>
            <person name="Grimwood J."/>
            <person name="Reid I."/>
            <person name="Ishmael N."/>
            <person name="John T."/>
            <person name="Darmond C."/>
            <person name="Moisan M.-C."/>
            <person name="Henrissat B."/>
            <person name="Coutinho P.M."/>
            <person name="Lombard V."/>
            <person name="Natvig D.O."/>
            <person name="Lindquist E."/>
            <person name="Schmutz J."/>
            <person name="Lucas S."/>
            <person name="Harris P."/>
            <person name="Powlowski J."/>
            <person name="Bellemare A."/>
            <person name="Taylor D."/>
            <person name="Butler G."/>
            <person name="de Vries R.P."/>
            <person name="Allijn I.E."/>
            <person name="van den Brink J."/>
            <person name="Ushinsky S."/>
            <person name="Storms R."/>
            <person name="Powell A.J."/>
            <person name="Paulsen I.T."/>
            <person name="Elbourne L.D.H."/>
            <person name="Baker S.E."/>
            <person name="Magnuson J."/>
            <person name="LaBoissiere S."/>
            <person name="Clutterbuck A.J."/>
            <person name="Martinez D."/>
            <person name="Wogulis M."/>
            <person name="de Leon A.L."/>
            <person name="Rey M.W."/>
            <person name="Tsang A."/>
        </authorList>
    </citation>
    <scope>NUCLEOTIDE SEQUENCE [LARGE SCALE GENOMIC DNA]</scope>
    <source>
        <strain evidence="3">ATCC 42464 / BCRC 31852 / DSM 1799</strain>
    </source>
</reference>
<dbReference type="EMBL" id="CP003006">
    <property type="protein sequence ID" value="AEO59580.1"/>
    <property type="molecule type" value="Genomic_DNA"/>
</dbReference>
<accession>G2QIV2</accession>
<dbReference type="AlphaFoldDB" id="G2QIV2"/>
<dbReference type="OrthoDB" id="4572453at2759"/>
<dbReference type="VEuPathDB" id="FungiDB:MYCTH_2139925"/>
<gene>
    <name evidence="2" type="ORF">MYCTH_2139925</name>
</gene>